<evidence type="ECO:0000313" key="3">
    <source>
        <dbReference type="Proteomes" id="UP001268256"/>
    </source>
</evidence>
<reference evidence="3" key="1">
    <citation type="submission" date="2023-07" db="EMBL/GenBank/DDBJ databases">
        <authorList>
            <person name="Luz R."/>
            <person name="Cordeiro R."/>
            <person name="Fonseca A."/>
            <person name="Goncalves V."/>
        </authorList>
    </citation>
    <scope>NUCLEOTIDE SEQUENCE [LARGE SCALE GENOMIC DNA]</scope>
    <source>
        <strain evidence="3">BACA0444</strain>
    </source>
</reference>
<keyword evidence="3" id="KW-1185">Reference proteome</keyword>
<name>A0AAE4FVT6_9CYAN</name>
<organism evidence="2 3">
    <name type="scientific">Pseudocalidococcus azoricus BACA0444</name>
    <dbReference type="NCBI Taxonomy" id="2918990"/>
    <lineage>
        <taxon>Bacteria</taxon>
        <taxon>Bacillati</taxon>
        <taxon>Cyanobacteriota</taxon>
        <taxon>Cyanophyceae</taxon>
        <taxon>Acaryochloridales</taxon>
        <taxon>Thermosynechococcaceae</taxon>
        <taxon>Pseudocalidococcus</taxon>
        <taxon>Pseudocalidococcus azoricus</taxon>
    </lineage>
</organism>
<evidence type="ECO:0000313" key="2">
    <source>
        <dbReference type="EMBL" id="MDS3861981.1"/>
    </source>
</evidence>
<dbReference type="Proteomes" id="UP001268256">
    <property type="component" value="Unassembled WGS sequence"/>
</dbReference>
<feature type="domain" description="CheW-like" evidence="1">
    <location>
        <begin position="22"/>
        <end position="171"/>
    </location>
</feature>
<accession>A0AAE4FVT6</accession>
<dbReference type="InterPro" id="IPR002545">
    <property type="entry name" value="CheW-lke_dom"/>
</dbReference>
<proteinExistence type="predicted"/>
<dbReference type="GO" id="GO:0007165">
    <property type="term" value="P:signal transduction"/>
    <property type="evidence" value="ECO:0007669"/>
    <property type="project" value="InterPro"/>
</dbReference>
<dbReference type="PROSITE" id="PS50851">
    <property type="entry name" value="CHEW"/>
    <property type="match status" value="1"/>
</dbReference>
<dbReference type="RefSeq" id="WP_322879200.1">
    <property type="nucleotide sequence ID" value="NZ_JAVMIP010000019.1"/>
</dbReference>
<protein>
    <submittedName>
        <fullName evidence="2">Chemotaxis protein CheW</fullName>
    </submittedName>
</protein>
<sequence>MALTASLKSRRKSRTTAEQAPTQRLLQFEIAQQQFALPITQVLKIIPLTTIHGDPAGRGIGLVHYQQQEVLVIDVENVLLPHNLPIKKTIYQFLLILQATDMTHLELLGIPIQAPPQLIRINPEAITPLPTHYRSLGNIHCVSTLMMDTQAPNTQPLFMIDVNQIFSGLNQP</sequence>
<dbReference type="GO" id="GO:0006935">
    <property type="term" value="P:chemotaxis"/>
    <property type="evidence" value="ECO:0007669"/>
    <property type="project" value="InterPro"/>
</dbReference>
<dbReference type="EMBL" id="JAVMIP010000019">
    <property type="protein sequence ID" value="MDS3861981.1"/>
    <property type="molecule type" value="Genomic_DNA"/>
</dbReference>
<dbReference type="AlphaFoldDB" id="A0AAE4FVT6"/>
<comment type="caution">
    <text evidence="2">The sequence shown here is derived from an EMBL/GenBank/DDBJ whole genome shotgun (WGS) entry which is preliminary data.</text>
</comment>
<evidence type="ECO:0000259" key="1">
    <source>
        <dbReference type="PROSITE" id="PS50851"/>
    </source>
</evidence>
<dbReference type="InterPro" id="IPR036061">
    <property type="entry name" value="CheW-like_dom_sf"/>
</dbReference>
<gene>
    <name evidence="2" type="ORF">RIF25_14350</name>
</gene>
<dbReference type="Pfam" id="PF01584">
    <property type="entry name" value="CheW"/>
    <property type="match status" value="1"/>
</dbReference>
<dbReference type="SUPFAM" id="SSF50341">
    <property type="entry name" value="CheW-like"/>
    <property type="match status" value="1"/>
</dbReference>